<dbReference type="AlphaFoldDB" id="A0A0V0ZIF6"/>
<reference evidence="2 3" key="1">
    <citation type="submission" date="2015-01" db="EMBL/GenBank/DDBJ databases">
        <title>Evolution of Trichinella species and genotypes.</title>
        <authorList>
            <person name="Korhonen P.K."/>
            <person name="Edoardo P."/>
            <person name="Giuseppe L.R."/>
            <person name="Gasser R.B."/>
        </authorList>
    </citation>
    <scope>NUCLEOTIDE SEQUENCE [LARGE SCALE GENOMIC DNA]</scope>
    <source>
        <strain evidence="2">ISS2496</strain>
    </source>
</reference>
<gene>
    <name evidence="2" type="ORF">T12_2326</name>
</gene>
<name>A0A0V0ZIF6_9BILA</name>
<organism evidence="2 3">
    <name type="scientific">Trichinella patagoniensis</name>
    <dbReference type="NCBI Taxonomy" id="990121"/>
    <lineage>
        <taxon>Eukaryota</taxon>
        <taxon>Metazoa</taxon>
        <taxon>Ecdysozoa</taxon>
        <taxon>Nematoda</taxon>
        <taxon>Enoplea</taxon>
        <taxon>Dorylaimia</taxon>
        <taxon>Trichinellida</taxon>
        <taxon>Trichinellidae</taxon>
        <taxon>Trichinella</taxon>
    </lineage>
</organism>
<protein>
    <submittedName>
        <fullName evidence="2">Uncharacterized protein</fullName>
    </submittedName>
</protein>
<feature type="compositionally biased region" description="Basic residues" evidence="1">
    <location>
        <begin position="183"/>
        <end position="192"/>
    </location>
</feature>
<keyword evidence="3" id="KW-1185">Reference proteome</keyword>
<evidence type="ECO:0000313" key="2">
    <source>
        <dbReference type="EMBL" id="KRY12233.1"/>
    </source>
</evidence>
<feature type="region of interest" description="Disordered" evidence="1">
    <location>
        <begin position="155"/>
        <end position="192"/>
    </location>
</feature>
<dbReference type="Proteomes" id="UP000054783">
    <property type="component" value="Unassembled WGS sequence"/>
</dbReference>
<sequence length="342" mass="38666">MFDRPAAADDRFVHLVETVRDRCGGGRLGSLDVGQSTRCDGRGIAVIRRQFVDERFVRIGSVVSNRTLQRRFHNVRMADGSFVVGDQVVGRPAVDWSSSSKVRLAGLAVGRGRRRRWRPTVDWEWEFGMKMTVGRLGRTAGVHGKYRGRTEAFRFGNERNSRRRSSTESSRTGRRRVVDSSRLKGRRRRRHGRVVDQSLFGRRKLVETVDQIPDHANCRQRVDGGRGRLRLAERVYRQFSVVAARTARPLTLLSRGGRQAAESTRRKRLPPVRLRPAFRIGNCGRFVSRRRSTATTVAMVTVPVITIDASRLLVGAGLSFVVQLRGNLRLEEKSTRFTSGGC</sequence>
<evidence type="ECO:0000313" key="3">
    <source>
        <dbReference type="Proteomes" id="UP000054783"/>
    </source>
</evidence>
<accession>A0A0V0ZIF6</accession>
<evidence type="ECO:0000256" key="1">
    <source>
        <dbReference type="SAM" id="MobiDB-lite"/>
    </source>
</evidence>
<comment type="caution">
    <text evidence="2">The sequence shown here is derived from an EMBL/GenBank/DDBJ whole genome shotgun (WGS) entry which is preliminary data.</text>
</comment>
<dbReference type="EMBL" id="JYDQ01000170">
    <property type="protein sequence ID" value="KRY12233.1"/>
    <property type="molecule type" value="Genomic_DNA"/>
</dbReference>
<proteinExistence type="predicted"/>